<proteinExistence type="predicted"/>
<dbReference type="NCBIfam" id="NF006799">
    <property type="entry name" value="PRK09302.1"/>
    <property type="match status" value="1"/>
</dbReference>
<sequence length="558" mass="60370">MIETVSKAPSGIAGLDEITGGGLPQGRPTLVAGGAGSGKTLLAMTFLLEGALRYDEPGVFICFEETEKELAANVASLGYDLNAMVAEKKFALDYVHVERNEIEETGEYDLEGLFVRIGLAIDEIGAKRVALDTIEALFTGFSNLGALRAELRRLFRWLKDRGVTAIITGERGEGTLTRHGLEEYVSDCVILLDHRVIDQIATRRLRVVKYRGSEHGTNEYPFLIDKSGISVLPVTSLELAHSASGERILSGVPGLDEMLGGEGFWRASSILMSGGAGSGKTTIAAQFVAEACRRGERALYFAFEESPGQIARNMRSVGIDLSPGLESGALRFVAARPTLTGLEMHLARMHREVEQFLPQVVVIDPIINFAAVGSVTEVRSMLLRLIDYLKSLGVTALFTAVEGGRAPDTEQAAVSSLMDAWVRLQMIEGSGERNRALYVIKARGIAHSNQVREFILTDHGVVLRDAYLGLGGVLTGAARVAQEARESEAEAERQLLIAGKTQEIERKRQEVAARIAALQAELADEESQAELFFARQRSATASAASTRQGLARRRGAAK</sequence>
<dbReference type="AlphaFoldDB" id="A0A1W6MV10"/>
<evidence type="ECO:0000256" key="2">
    <source>
        <dbReference type="ARBA" id="ARBA00022553"/>
    </source>
</evidence>
<feature type="domain" description="KaiC" evidence="9">
    <location>
        <begin position="6"/>
        <end position="245"/>
    </location>
</feature>
<dbReference type="PRINTS" id="PR01874">
    <property type="entry name" value="DNAREPAIRADA"/>
</dbReference>
<evidence type="ECO:0000313" key="10">
    <source>
        <dbReference type="EMBL" id="ARN81443.1"/>
    </source>
</evidence>
<evidence type="ECO:0000256" key="4">
    <source>
        <dbReference type="ARBA" id="ARBA00022737"/>
    </source>
</evidence>
<name>A0A1W6MV10_9HYPH</name>
<keyword evidence="4" id="KW-0677">Repeat</keyword>
<evidence type="ECO:0000256" key="8">
    <source>
        <dbReference type="SAM" id="MobiDB-lite"/>
    </source>
</evidence>
<dbReference type="SUPFAM" id="SSF52540">
    <property type="entry name" value="P-loop containing nucleoside triphosphate hydrolases"/>
    <property type="match status" value="2"/>
</dbReference>
<dbReference type="PROSITE" id="PS51146">
    <property type="entry name" value="KAIC"/>
    <property type="match status" value="2"/>
</dbReference>
<reference evidence="10 11" key="1">
    <citation type="submission" date="2017-02" db="EMBL/GenBank/DDBJ databases">
        <authorList>
            <person name="Peterson S.W."/>
        </authorList>
    </citation>
    <scope>NUCLEOTIDE SEQUENCE [LARGE SCALE GENOMIC DNA]</scope>
    <source>
        <strain evidence="10 11">S285</strain>
    </source>
</reference>
<dbReference type="InterPro" id="IPR027417">
    <property type="entry name" value="P-loop_NTPase"/>
</dbReference>
<organism evidence="10 11">
    <name type="scientific">Methylocystis bryophila</name>
    <dbReference type="NCBI Taxonomy" id="655015"/>
    <lineage>
        <taxon>Bacteria</taxon>
        <taxon>Pseudomonadati</taxon>
        <taxon>Pseudomonadota</taxon>
        <taxon>Alphaproteobacteria</taxon>
        <taxon>Hyphomicrobiales</taxon>
        <taxon>Methylocystaceae</taxon>
        <taxon>Methylocystis</taxon>
    </lineage>
</organism>
<dbReference type="EC" id="2.7.11.1" evidence="1"/>
<feature type="compositionally biased region" description="Low complexity" evidence="8">
    <location>
        <begin position="537"/>
        <end position="548"/>
    </location>
</feature>
<evidence type="ECO:0000256" key="1">
    <source>
        <dbReference type="ARBA" id="ARBA00012513"/>
    </source>
</evidence>
<dbReference type="GO" id="GO:0016787">
    <property type="term" value="F:hydrolase activity"/>
    <property type="evidence" value="ECO:0007669"/>
    <property type="project" value="UniProtKB-KW"/>
</dbReference>
<keyword evidence="2" id="KW-0597">Phosphoprotein</keyword>
<evidence type="ECO:0000259" key="9">
    <source>
        <dbReference type="PROSITE" id="PS51146"/>
    </source>
</evidence>
<dbReference type="InterPro" id="IPR010624">
    <property type="entry name" value="KaiC_dom"/>
</dbReference>
<feature type="coiled-coil region" evidence="7">
    <location>
        <begin position="501"/>
        <end position="528"/>
    </location>
</feature>
<dbReference type="KEGG" id="mbry:B1812_10585"/>
<accession>A0A1W6MV10</accession>
<feature type="region of interest" description="Disordered" evidence="8">
    <location>
        <begin position="537"/>
        <end position="558"/>
    </location>
</feature>
<keyword evidence="11" id="KW-1185">Reference proteome</keyword>
<dbReference type="Gene3D" id="3.40.50.300">
    <property type="entry name" value="P-loop containing nucleotide triphosphate hydrolases"/>
    <property type="match status" value="2"/>
</dbReference>
<keyword evidence="7" id="KW-0175">Coiled coil</keyword>
<dbReference type="Proteomes" id="UP000193978">
    <property type="component" value="Chromosome"/>
</dbReference>
<dbReference type="EMBL" id="CP019948">
    <property type="protein sequence ID" value="ARN81443.1"/>
    <property type="molecule type" value="Genomic_DNA"/>
</dbReference>
<evidence type="ECO:0000256" key="7">
    <source>
        <dbReference type="SAM" id="Coils"/>
    </source>
</evidence>
<dbReference type="InterPro" id="IPR003593">
    <property type="entry name" value="AAA+_ATPase"/>
</dbReference>
<evidence type="ECO:0000313" key="11">
    <source>
        <dbReference type="Proteomes" id="UP000193978"/>
    </source>
</evidence>
<evidence type="ECO:0000256" key="5">
    <source>
        <dbReference type="ARBA" id="ARBA00022777"/>
    </source>
</evidence>
<dbReference type="STRING" id="655015.B1812_10585"/>
<dbReference type="InterPro" id="IPR051347">
    <property type="entry name" value="Circadian_clock_KaiC-rel"/>
</dbReference>
<feature type="domain" description="KaiC" evidence="9">
    <location>
        <begin position="246"/>
        <end position="477"/>
    </location>
</feature>
<dbReference type="RefSeq" id="WP_085771552.1">
    <property type="nucleotide sequence ID" value="NZ_AP027149.1"/>
</dbReference>
<dbReference type="InterPro" id="IPR014774">
    <property type="entry name" value="KaiC-like_dom"/>
</dbReference>
<dbReference type="SMART" id="SM00382">
    <property type="entry name" value="AAA"/>
    <property type="match status" value="2"/>
</dbReference>
<keyword evidence="6" id="KW-0378">Hydrolase</keyword>
<evidence type="ECO:0000256" key="6">
    <source>
        <dbReference type="ARBA" id="ARBA00022801"/>
    </source>
</evidence>
<dbReference type="InterPro" id="IPR030665">
    <property type="entry name" value="KaiC"/>
</dbReference>
<dbReference type="PIRSF" id="PIRSF039117">
    <property type="entry name" value="KaiC"/>
    <property type="match status" value="1"/>
</dbReference>
<dbReference type="Pfam" id="PF06745">
    <property type="entry name" value="ATPase"/>
    <property type="match status" value="2"/>
</dbReference>
<dbReference type="GO" id="GO:0004674">
    <property type="term" value="F:protein serine/threonine kinase activity"/>
    <property type="evidence" value="ECO:0007669"/>
    <property type="project" value="UniProtKB-EC"/>
</dbReference>
<keyword evidence="3" id="KW-0808">Transferase</keyword>
<keyword evidence="5" id="KW-0418">Kinase</keyword>
<gene>
    <name evidence="10" type="ORF">B1812_10585</name>
</gene>
<dbReference type="PANTHER" id="PTHR42926:SF1">
    <property type="entry name" value="CIRCADIAN CLOCK OSCILLATOR PROTEIN KAIC 1"/>
    <property type="match status" value="1"/>
</dbReference>
<dbReference type="OrthoDB" id="9787927at2"/>
<protein>
    <recommendedName>
        <fullName evidence="1">non-specific serine/threonine protein kinase</fullName>
        <ecNumber evidence="1">2.7.11.1</ecNumber>
    </recommendedName>
</protein>
<evidence type="ECO:0000256" key="3">
    <source>
        <dbReference type="ARBA" id="ARBA00022679"/>
    </source>
</evidence>
<dbReference type="GO" id="GO:0005524">
    <property type="term" value="F:ATP binding"/>
    <property type="evidence" value="ECO:0007669"/>
    <property type="project" value="InterPro"/>
</dbReference>
<dbReference type="PANTHER" id="PTHR42926">
    <property type="match status" value="1"/>
</dbReference>